<protein>
    <recommendedName>
        <fullName evidence="9">NADH-cytochrome b5 reductase</fullName>
        <ecNumber evidence="9">1.6.2.2</ecNumber>
    </recommendedName>
</protein>
<feature type="domain" description="FAD-binding FR-type" evidence="11">
    <location>
        <begin position="53"/>
        <end position="179"/>
    </location>
</feature>
<dbReference type="EMBL" id="JBFCZG010000009">
    <property type="protein sequence ID" value="KAL3418419.1"/>
    <property type="molecule type" value="Genomic_DNA"/>
</dbReference>
<evidence type="ECO:0000256" key="4">
    <source>
        <dbReference type="ARBA" id="ARBA00022630"/>
    </source>
</evidence>
<keyword evidence="10" id="KW-0812">Transmembrane</keyword>
<keyword evidence="8 10" id="KW-0472">Membrane</keyword>
<evidence type="ECO:0000313" key="12">
    <source>
        <dbReference type="EMBL" id="KAL3418419.1"/>
    </source>
</evidence>
<dbReference type="Pfam" id="PF00970">
    <property type="entry name" value="FAD_binding_6"/>
    <property type="match status" value="1"/>
</dbReference>
<keyword evidence="5 9" id="KW-0274">FAD</keyword>
<organism evidence="12 13">
    <name type="scientific">Phlyctema vagabunda</name>
    <dbReference type="NCBI Taxonomy" id="108571"/>
    <lineage>
        <taxon>Eukaryota</taxon>
        <taxon>Fungi</taxon>
        <taxon>Dikarya</taxon>
        <taxon>Ascomycota</taxon>
        <taxon>Pezizomycotina</taxon>
        <taxon>Leotiomycetes</taxon>
        <taxon>Helotiales</taxon>
        <taxon>Dermateaceae</taxon>
        <taxon>Phlyctema</taxon>
    </lineage>
</organism>
<comment type="caution">
    <text evidence="12">The sequence shown here is derived from an EMBL/GenBank/DDBJ whole genome shotgun (WGS) entry which is preliminary data.</text>
</comment>
<dbReference type="PRINTS" id="PR00406">
    <property type="entry name" value="CYTB5RDTASE"/>
</dbReference>
<dbReference type="Gene3D" id="2.40.30.10">
    <property type="entry name" value="Translation factors"/>
    <property type="match status" value="1"/>
</dbReference>
<evidence type="ECO:0000256" key="3">
    <source>
        <dbReference type="ARBA" id="ARBA00006105"/>
    </source>
</evidence>
<dbReference type="InterPro" id="IPR001834">
    <property type="entry name" value="CBR-like"/>
</dbReference>
<dbReference type="PANTHER" id="PTHR19370">
    <property type="entry name" value="NADH-CYTOCHROME B5 REDUCTASE"/>
    <property type="match status" value="1"/>
</dbReference>
<dbReference type="Gene3D" id="3.40.50.80">
    <property type="entry name" value="Nucleotide-binding domain of ferredoxin-NADP reductase (FNR) module"/>
    <property type="match status" value="1"/>
</dbReference>
<comment type="similarity">
    <text evidence="3 9">Belongs to the flavoprotein pyridine nucleotide cytochrome reductase family.</text>
</comment>
<keyword evidence="10" id="KW-1133">Transmembrane helix</keyword>
<dbReference type="InterPro" id="IPR017938">
    <property type="entry name" value="Riboflavin_synthase-like_b-brl"/>
</dbReference>
<dbReference type="EC" id="1.6.2.2" evidence="9"/>
<dbReference type="PRINTS" id="PR00371">
    <property type="entry name" value="FPNCR"/>
</dbReference>
<keyword evidence="7 9" id="KW-0520">NAD</keyword>
<gene>
    <name evidence="12" type="ORF">PVAG01_10135</name>
</gene>
<name>A0ABR4P532_9HELO</name>
<proteinExistence type="inferred from homology"/>
<dbReference type="Proteomes" id="UP001629113">
    <property type="component" value="Unassembled WGS sequence"/>
</dbReference>
<evidence type="ECO:0000256" key="1">
    <source>
        <dbReference type="ARBA" id="ARBA00001974"/>
    </source>
</evidence>
<dbReference type="PANTHER" id="PTHR19370:SF101">
    <property type="entry name" value="NADH-CYTOCHROME B5 REDUCTASE"/>
    <property type="match status" value="1"/>
</dbReference>
<dbReference type="InterPro" id="IPR017927">
    <property type="entry name" value="FAD-bd_FR_type"/>
</dbReference>
<dbReference type="InterPro" id="IPR039261">
    <property type="entry name" value="FNR_nucleotide-bd"/>
</dbReference>
<comment type="cofactor">
    <cofactor evidence="1 9">
        <name>FAD</name>
        <dbReference type="ChEBI" id="CHEBI:57692"/>
    </cofactor>
</comment>
<feature type="transmembrane region" description="Helical" evidence="10">
    <location>
        <begin position="16"/>
        <end position="33"/>
    </location>
</feature>
<evidence type="ECO:0000256" key="2">
    <source>
        <dbReference type="ARBA" id="ARBA00004572"/>
    </source>
</evidence>
<keyword evidence="4 9" id="KW-0285">Flavoprotein</keyword>
<dbReference type="CDD" id="cd06183">
    <property type="entry name" value="cyt_b5_reduct_like"/>
    <property type="match status" value="1"/>
</dbReference>
<dbReference type="PROSITE" id="PS51384">
    <property type="entry name" value="FAD_FR"/>
    <property type="match status" value="1"/>
</dbReference>
<dbReference type="Pfam" id="PF00175">
    <property type="entry name" value="NAD_binding_1"/>
    <property type="match status" value="1"/>
</dbReference>
<evidence type="ECO:0000256" key="9">
    <source>
        <dbReference type="RuleBase" id="RU361226"/>
    </source>
</evidence>
<evidence type="ECO:0000256" key="7">
    <source>
        <dbReference type="ARBA" id="ARBA00023027"/>
    </source>
</evidence>
<evidence type="ECO:0000256" key="10">
    <source>
        <dbReference type="SAM" id="Phobius"/>
    </source>
</evidence>
<evidence type="ECO:0000259" key="11">
    <source>
        <dbReference type="PROSITE" id="PS51384"/>
    </source>
</evidence>
<comment type="catalytic activity">
    <reaction evidence="9">
        <text>2 Fe(III)-[cytochrome b5] + NADH = 2 Fe(II)-[cytochrome b5] + NAD(+) + H(+)</text>
        <dbReference type="Rhea" id="RHEA:46680"/>
        <dbReference type="Rhea" id="RHEA-COMP:10438"/>
        <dbReference type="Rhea" id="RHEA-COMP:10439"/>
        <dbReference type="ChEBI" id="CHEBI:15378"/>
        <dbReference type="ChEBI" id="CHEBI:29033"/>
        <dbReference type="ChEBI" id="CHEBI:29034"/>
        <dbReference type="ChEBI" id="CHEBI:57540"/>
        <dbReference type="ChEBI" id="CHEBI:57945"/>
        <dbReference type="EC" id="1.6.2.2"/>
    </reaction>
</comment>
<evidence type="ECO:0000313" key="13">
    <source>
        <dbReference type="Proteomes" id="UP001629113"/>
    </source>
</evidence>
<evidence type="ECO:0000256" key="5">
    <source>
        <dbReference type="ARBA" id="ARBA00022827"/>
    </source>
</evidence>
<comment type="subcellular location">
    <subcellularLocation>
        <location evidence="2">Mitochondrion outer membrane</location>
        <topology evidence="2">Single-pass membrane protein</topology>
    </subcellularLocation>
</comment>
<keyword evidence="6 9" id="KW-0560">Oxidoreductase</keyword>
<dbReference type="InterPro" id="IPR001433">
    <property type="entry name" value="OxRdtase_FAD/NAD-bd"/>
</dbReference>
<sequence length="298" mass="32989">MQSVQRLALHSRQGNIGLVAGVALTSIATYGVYSYSTKNFSKTEAPKTFGTGPSFVSLRLNSIELLNHDTKKFRFDLPTTNSVSGLTLTSAVLTFSRPLGRVFPVIRPYTPTSDLNEPGYLDLVVKQYPNGKASSHIHSLQPGDSLFFLAAIKAYPWKLNECSHITLLAGGAGITPMYQLIQGILNNPEEKTKITLVFGINTDADALFRDRFQQYEQEFPDRFKVFYTVTNPGPSSPYRKGRITEPLLRQIIGEHQEKTNKVFVCGPPAMEQSLLGSDRTSGGILGELGFTKDQIFKF</sequence>
<evidence type="ECO:0000256" key="8">
    <source>
        <dbReference type="ARBA" id="ARBA00023136"/>
    </source>
</evidence>
<dbReference type="InterPro" id="IPR008333">
    <property type="entry name" value="Cbr1-like_FAD-bd_dom"/>
</dbReference>
<evidence type="ECO:0000256" key="6">
    <source>
        <dbReference type="ARBA" id="ARBA00023002"/>
    </source>
</evidence>
<reference evidence="12 13" key="1">
    <citation type="submission" date="2024-06" db="EMBL/GenBank/DDBJ databases">
        <title>Complete genome of Phlyctema vagabunda strain 19-DSS-EL-015.</title>
        <authorList>
            <person name="Fiorenzani C."/>
        </authorList>
    </citation>
    <scope>NUCLEOTIDE SEQUENCE [LARGE SCALE GENOMIC DNA]</scope>
    <source>
        <strain evidence="12 13">19-DSS-EL-015</strain>
    </source>
</reference>
<dbReference type="SUPFAM" id="SSF63380">
    <property type="entry name" value="Riboflavin synthase domain-like"/>
    <property type="match status" value="1"/>
</dbReference>
<dbReference type="SUPFAM" id="SSF52343">
    <property type="entry name" value="Ferredoxin reductase-like, C-terminal NADP-linked domain"/>
    <property type="match status" value="1"/>
</dbReference>
<keyword evidence="13" id="KW-1185">Reference proteome</keyword>
<accession>A0ABR4P532</accession>
<dbReference type="InterPro" id="IPR001709">
    <property type="entry name" value="Flavoprot_Pyr_Nucl_cyt_Rdtase"/>
</dbReference>